<protein>
    <submittedName>
        <fullName evidence="6">Uncharacterized protein</fullName>
    </submittedName>
</protein>
<dbReference type="Pfam" id="PF04616">
    <property type="entry name" value="Glyco_hydro_43"/>
    <property type="match status" value="1"/>
</dbReference>
<evidence type="ECO:0000256" key="5">
    <source>
        <dbReference type="SAM" id="SignalP"/>
    </source>
</evidence>
<accession>A0A9W8YS96</accession>
<evidence type="ECO:0000256" key="1">
    <source>
        <dbReference type="ARBA" id="ARBA00009865"/>
    </source>
</evidence>
<dbReference type="InterPro" id="IPR008979">
    <property type="entry name" value="Galactose-bd-like_sf"/>
</dbReference>
<dbReference type="EMBL" id="JAPEVB010000003">
    <property type="protein sequence ID" value="KAJ4391477.1"/>
    <property type="molecule type" value="Genomic_DNA"/>
</dbReference>
<dbReference type="InterPro" id="IPR023296">
    <property type="entry name" value="Glyco_hydro_beta-prop_sf"/>
</dbReference>
<evidence type="ECO:0000313" key="7">
    <source>
        <dbReference type="Proteomes" id="UP001140453"/>
    </source>
</evidence>
<feature type="chain" id="PRO_5040956044" evidence="5">
    <location>
        <begin position="24"/>
        <end position="441"/>
    </location>
</feature>
<evidence type="ECO:0000256" key="4">
    <source>
        <dbReference type="RuleBase" id="RU361187"/>
    </source>
</evidence>
<proteinExistence type="inferred from homology"/>
<comment type="similarity">
    <text evidence="1 4">Belongs to the glycosyl hydrolase 43 family.</text>
</comment>
<name>A0A9W8YS96_9PEZI</name>
<keyword evidence="5" id="KW-0732">Signal</keyword>
<dbReference type="AlphaFoldDB" id="A0A9W8YS96"/>
<dbReference type="Gene3D" id="2.60.120.260">
    <property type="entry name" value="Galactose-binding domain-like"/>
    <property type="match status" value="1"/>
</dbReference>
<dbReference type="InterPro" id="IPR006710">
    <property type="entry name" value="Glyco_hydro_43"/>
</dbReference>
<dbReference type="PANTHER" id="PTHR22925">
    <property type="entry name" value="GLYCOSYL HYDROLASE 43 FAMILY MEMBER"/>
    <property type="match status" value="1"/>
</dbReference>
<dbReference type="PANTHER" id="PTHR22925:SF3">
    <property type="entry name" value="GLYCOSYL HYDROLASE FAMILY PROTEIN 43"/>
    <property type="match status" value="1"/>
</dbReference>
<feature type="signal peptide" evidence="5">
    <location>
        <begin position="1"/>
        <end position="23"/>
    </location>
</feature>
<dbReference type="GO" id="GO:0004553">
    <property type="term" value="F:hydrolase activity, hydrolyzing O-glycosyl compounds"/>
    <property type="evidence" value="ECO:0007669"/>
    <property type="project" value="InterPro"/>
</dbReference>
<keyword evidence="7" id="KW-1185">Reference proteome</keyword>
<keyword evidence="2 4" id="KW-0378">Hydrolase</keyword>
<sequence length="441" mass="47984">MMRTSQILSSILCGSAAVAGVLAANSWIAPGAVWYDTAGNKIDAHGGGIVQRGDTFYWVGQSAANSETPLMYSSTDLLNWANLGQQASAVTGMWRPKIAKPNGSFWLYGQQDRYVLSLVSTQLDAGYKQSAKVYLPPDSYSYSDTGMFQDDDQTWYILTSADHNIVQINKINTDGTVGDRVAAIAKGAYEAPGLFKVNGVYYLIVSAKTGWRANPNKVFWATSLGGTWSGGTDIAPEANNTYGSQNTFELTIKGSQATTYVYMGDAWDSTGGTSSNYVWLPMAVDTSAHTVTLQYHAMWKVDVNTGVVSYPTTKKRYEAEDALLSGAASVARCEHCVSKRAVHKVSPGSEITFHNVSGTGSLEWYSFKYHVSDPDAGQAHIRVNDELYPTNMSDLNSRAGRHHTVPVQLRLESGDANTIRFGAIGSEDFDVTLDSIELYHE</sequence>
<gene>
    <name evidence="6" type="ORF">N0V93_005094</name>
</gene>
<dbReference type="OrthoDB" id="5211809at2759"/>
<dbReference type="Proteomes" id="UP001140453">
    <property type="component" value="Unassembled WGS sequence"/>
</dbReference>
<keyword evidence="3 4" id="KW-0326">Glycosidase</keyword>
<dbReference type="Gene3D" id="2.115.10.20">
    <property type="entry name" value="Glycosyl hydrolase domain, family 43"/>
    <property type="match status" value="1"/>
</dbReference>
<evidence type="ECO:0000256" key="2">
    <source>
        <dbReference type="ARBA" id="ARBA00022801"/>
    </source>
</evidence>
<evidence type="ECO:0000256" key="3">
    <source>
        <dbReference type="ARBA" id="ARBA00023295"/>
    </source>
</evidence>
<organism evidence="6 7">
    <name type="scientific">Gnomoniopsis smithogilvyi</name>
    <dbReference type="NCBI Taxonomy" id="1191159"/>
    <lineage>
        <taxon>Eukaryota</taxon>
        <taxon>Fungi</taxon>
        <taxon>Dikarya</taxon>
        <taxon>Ascomycota</taxon>
        <taxon>Pezizomycotina</taxon>
        <taxon>Sordariomycetes</taxon>
        <taxon>Sordariomycetidae</taxon>
        <taxon>Diaporthales</taxon>
        <taxon>Gnomoniaceae</taxon>
        <taxon>Gnomoniopsis</taxon>
    </lineage>
</organism>
<comment type="caution">
    <text evidence="6">The sequence shown here is derived from an EMBL/GenBank/DDBJ whole genome shotgun (WGS) entry which is preliminary data.</text>
</comment>
<evidence type="ECO:0000313" key="6">
    <source>
        <dbReference type="EMBL" id="KAJ4391477.1"/>
    </source>
</evidence>
<dbReference type="GO" id="GO:0005975">
    <property type="term" value="P:carbohydrate metabolic process"/>
    <property type="evidence" value="ECO:0007669"/>
    <property type="project" value="InterPro"/>
</dbReference>
<dbReference type="SUPFAM" id="SSF75005">
    <property type="entry name" value="Arabinanase/levansucrase/invertase"/>
    <property type="match status" value="1"/>
</dbReference>
<dbReference type="SUPFAM" id="SSF49785">
    <property type="entry name" value="Galactose-binding domain-like"/>
    <property type="match status" value="1"/>
</dbReference>
<reference evidence="6" key="1">
    <citation type="submission" date="2022-10" db="EMBL/GenBank/DDBJ databases">
        <title>Tapping the CABI collections for fungal endophytes: first genome assemblies for Collariella, Neodidymelliopsis, Ascochyta clinopodiicola, Didymella pomorum, Didymosphaeria variabile, Neocosmospora piperis and Neocucurbitaria cava.</title>
        <authorList>
            <person name="Hill R."/>
        </authorList>
    </citation>
    <scope>NUCLEOTIDE SEQUENCE</scope>
    <source>
        <strain evidence="6">IMI 355082</strain>
    </source>
</reference>